<dbReference type="EMBL" id="LIAE01006741">
    <property type="protein sequence ID" value="PAV85741.1"/>
    <property type="molecule type" value="Genomic_DNA"/>
</dbReference>
<keyword evidence="2" id="KW-1185">Reference proteome</keyword>
<gene>
    <name evidence="1" type="ORF">WR25_13894</name>
</gene>
<evidence type="ECO:0000313" key="1">
    <source>
        <dbReference type="EMBL" id="PAV85741.1"/>
    </source>
</evidence>
<dbReference type="Proteomes" id="UP000218231">
    <property type="component" value="Unassembled WGS sequence"/>
</dbReference>
<comment type="caution">
    <text evidence="1">The sequence shown here is derived from an EMBL/GenBank/DDBJ whole genome shotgun (WGS) entry which is preliminary data.</text>
</comment>
<protein>
    <submittedName>
        <fullName evidence="1">Uncharacterized protein</fullName>
    </submittedName>
</protein>
<reference evidence="1 2" key="1">
    <citation type="journal article" date="2017" name="Curr. Biol.">
        <title>Genome architecture and evolution of a unichromosomal asexual nematode.</title>
        <authorList>
            <person name="Fradin H."/>
            <person name="Zegar C."/>
            <person name="Gutwein M."/>
            <person name="Lucas J."/>
            <person name="Kovtun M."/>
            <person name="Corcoran D."/>
            <person name="Baugh L.R."/>
            <person name="Kiontke K."/>
            <person name="Gunsalus K."/>
            <person name="Fitch D.H."/>
            <person name="Piano F."/>
        </authorList>
    </citation>
    <scope>NUCLEOTIDE SEQUENCE [LARGE SCALE GENOMIC DNA]</scope>
    <source>
        <strain evidence="1">PF1309</strain>
    </source>
</reference>
<dbReference type="AlphaFoldDB" id="A0A2A2LHS7"/>
<organism evidence="1 2">
    <name type="scientific">Diploscapter pachys</name>
    <dbReference type="NCBI Taxonomy" id="2018661"/>
    <lineage>
        <taxon>Eukaryota</taxon>
        <taxon>Metazoa</taxon>
        <taxon>Ecdysozoa</taxon>
        <taxon>Nematoda</taxon>
        <taxon>Chromadorea</taxon>
        <taxon>Rhabditida</taxon>
        <taxon>Rhabditina</taxon>
        <taxon>Rhabditomorpha</taxon>
        <taxon>Rhabditoidea</taxon>
        <taxon>Rhabditidae</taxon>
        <taxon>Diploscapter</taxon>
    </lineage>
</organism>
<proteinExistence type="predicted"/>
<evidence type="ECO:0000313" key="2">
    <source>
        <dbReference type="Proteomes" id="UP000218231"/>
    </source>
</evidence>
<name>A0A2A2LHS7_9BILA</name>
<accession>A0A2A2LHS7</accession>
<sequence>MVLGVHLCDPSLPTPPVCKAADAHKQPSLSTQLSTYLTISTRPREDDRQKPLHISCAICSSNSPKRKLRHRSYGFAPGPTHMLLSSHESAPGLLLSDYLSTSLRTVAGLLGTEF</sequence>